<dbReference type="Proteomes" id="UP001162501">
    <property type="component" value="Chromosome 33"/>
</dbReference>
<dbReference type="EMBL" id="OX596117">
    <property type="protein sequence ID" value="CAN0488797.1"/>
    <property type="molecule type" value="Genomic_DNA"/>
</dbReference>
<name>A0AC59ZQM6_RANTA</name>
<gene>
    <name evidence="1" type="ORF">MRATA1EN22A_LOCUS21475</name>
</gene>
<reference evidence="1" key="2">
    <citation type="submission" date="2025-03" db="EMBL/GenBank/DDBJ databases">
        <authorList>
            <consortium name="ELIXIR-Norway"/>
            <consortium name="Elixir Norway"/>
        </authorList>
    </citation>
    <scope>NUCLEOTIDE SEQUENCE</scope>
</reference>
<evidence type="ECO:0000313" key="2">
    <source>
        <dbReference type="Proteomes" id="UP001162501"/>
    </source>
</evidence>
<protein>
    <submittedName>
        <fullName evidence="1">Uncharacterized protein</fullName>
    </submittedName>
</protein>
<proteinExistence type="predicted"/>
<sequence>MLARKLDSLLAGKQNSTATLEDNFGNYVQNKICSYHTIHRSCSLVFTKGVENLPLHKNQPLSIYSSFIHNCQNLEATKMSSASECINKLWYIQTRGFFSTKKK</sequence>
<evidence type="ECO:0000313" key="1">
    <source>
        <dbReference type="EMBL" id="CAN0488797.1"/>
    </source>
</evidence>
<accession>A0AC59ZQM6</accession>
<reference evidence="1" key="1">
    <citation type="submission" date="2023-05" db="EMBL/GenBank/DDBJ databases">
        <authorList>
            <consortium name="ELIXIR-Norway"/>
        </authorList>
    </citation>
    <scope>NUCLEOTIDE SEQUENCE</scope>
</reference>
<organism evidence="1 2">
    <name type="scientific">Rangifer tarandus platyrhynchus</name>
    <name type="common">Svalbard reindeer</name>
    <dbReference type="NCBI Taxonomy" id="3082113"/>
    <lineage>
        <taxon>Eukaryota</taxon>
        <taxon>Metazoa</taxon>
        <taxon>Chordata</taxon>
        <taxon>Craniata</taxon>
        <taxon>Vertebrata</taxon>
        <taxon>Euteleostomi</taxon>
        <taxon>Mammalia</taxon>
        <taxon>Eutheria</taxon>
        <taxon>Laurasiatheria</taxon>
        <taxon>Artiodactyla</taxon>
        <taxon>Ruminantia</taxon>
        <taxon>Pecora</taxon>
        <taxon>Cervidae</taxon>
        <taxon>Odocoileinae</taxon>
        <taxon>Rangifer</taxon>
    </lineage>
</organism>